<evidence type="ECO:0000256" key="1">
    <source>
        <dbReference type="SAM" id="MobiDB-lite"/>
    </source>
</evidence>
<reference evidence="2" key="1">
    <citation type="submission" date="2021-02" db="EMBL/GenBank/DDBJ databases">
        <title>Natrosporangium hydrolyticum gen. nov., sp. nov, a haloalkaliphilic actinobacterium from a soda solonchak soil.</title>
        <authorList>
            <person name="Sorokin D.Y."/>
            <person name="Khijniak T.V."/>
            <person name="Zakharycheva A.P."/>
            <person name="Boueva O.V."/>
            <person name="Ariskina E.V."/>
            <person name="Hahnke R.L."/>
            <person name="Bunk B."/>
            <person name="Sproer C."/>
            <person name="Schumann P."/>
            <person name="Evtushenko L.I."/>
            <person name="Kublanov I.V."/>
        </authorList>
    </citation>
    <scope>NUCLEOTIDE SEQUENCE</scope>
    <source>
        <strain evidence="2">DSM 106523</strain>
    </source>
</reference>
<keyword evidence="3" id="KW-1185">Reference proteome</keyword>
<evidence type="ECO:0000313" key="3">
    <source>
        <dbReference type="Proteomes" id="UP000662857"/>
    </source>
</evidence>
<organism evidence="2 3">
    <name type="scientific">Natronosporangium hydrolyticum</name>
    <dbReference type="NCBI Taxonomy" id="2811111"/>
    <lineage>
        <taxon>Bacteria</taxon>
        <taxon>Bacillati</taxon>
        <taxon>Actinomycetota</taxon>
        <taxon>Actinomycetes</taxon>
        <taxon>Micromonosporales</taxon>
        <taxon>Micromonosporaceae</taxon>
        <taxon>Natronosporangium</taxon>
    </lineage>
</organism>
<sequence length="102" mass="10606">MAVGTGRGQDTATTFDPGPVPAVVEQETSPVTTIPVTPRTHLEISRRGDCTQLALVSVRAGARVATDLPPQAVDALLWALVAHTPPPYLLAPSAPWEVSGGE</sequence>
<gene>
    <name evidence="2" type="ORF">JQS43_24415</name>
</gene>
<feature type="region of interest" description="Disordered" evidence="1">
    <location>
        <begin position="1"/>
        <end position="22"/>
    </location>
</feature>
<name>A0A895YGF2_9ACTN</name>
<dbReference type="Proteomes" id="UP000662857">
    <property type="component" value="Chromosome"/>
</dbReference>
<dbReference type="AlphaFoldDB" id="A0A895YGF2"/>
<dbReference type="EMBL" id="CP070499">
    <property type="protein sequence ID" value="QSB14579.1"/>
    <property type="molecule type" value="Genomic_DNA"/>
</dbReference>
<dbReference type="RefSeq" id="WP_239676720.1">
    <property type="nucleotide sequence ID" value="NZ_CP070499.1"/>
</dbReference>
<dbReference type="KEGG" id="nhy:JQS43_24415"/>
<accession>A0A895YGF2</accession>
<proteinExistence type="predicted"/>
<evidence type="ECO:0000313" key="2">
    <source>
        <dbReference type="EMBL" id="QSB14579.1"/>
    </source>
</evidence>
<protein>
    <submittedName>
        <fullName evidence="2">Uncharacterized protein</fullName>
    </submittedName>
</protein>